<dbReference type="SUPFAM" id="SSF58104">
    <property type="entry name" value="Methyl-accepting chemotaxis protein (MCP) signaling domain"/>
    <property type="match status" value="1"/>
</dbReference>
<evidence type="ECO:0000256" key="1">
    <source>
        <dbReference type="ARBA" id="ARBA00004370"/>
    </source>
</evidence>
<evidence type="ECO:0000256" key="3">
    <source>
        <dbReference type="ARBA" id="ARBA00029447"/>
    </source>
</evidence>
<comment type="subcellular location">
    <subcellularLocation>
        <location evidence="1">Membrane</location>
    </subcellularLocation>
</comment>
<feature type="domain" description="Methyl-accepting transducer" evidence="6">
    <location>
        <begin position="350"/>
        <end position="579"/>
    </location>
</feature>
<comment type="similarity">
    <text evidence="3">Belongs to the methyl-accepting chemotaxis (MCP) protein family.</text>
</comment>
<dbReference type="Pfam" id="PF00672">
    <property type="entry name" value="HAMP"/>
    <property type="match status" value="1"/>
</dbReference>
<dbReference type="EMBL" id="CP032509">
    <property type="protein sequence ID" value="AZN70478.1"/>
    <property type="molecule type" value="Genomic_DNA"/>
</dbReference>
<sequence>MKFLSHASIRAKILTLVVALAVTSVGGAAFMAYEANSSSATFLEFIEADIEATSMVSRATRNLQSVAYRSYQALDSEPGSPAHAVALESYQGNAEQMVERLSTAMELMPAETTALSSLRDRATQIVEGTGNAIDIDAGGDNGAARAVMIETDLFIDDLTTDLRVWSESMSDIVKEKSTALKSNSDRLALISLVALIALSVVMAIISLIVSTLGITRPIAALNGRMQSLAEGDREAMVPGLSRADEIGKMADAVEAFRQAAIEKVRLEDEAIEARGMSETERLERERLKAKEAAEIQAVVDALAEGLGKLADGDLSHQLDRPFAGEMDKLRADFNNAVSKLNAAMVSVTENARAIHSGSEEIRVAADDLSRRTEQQAASVEETAAALEEITTTVADSTKRAEEASQLVAKTRVEAERSGDVVNKAIVAMSEIEKSSIEISNIIGLIDDIAFQTNLLALNAGVEAARAGDAGRGFAVVAQEVRELAQRSARAATEIKVLINASGQQVKSGVTLVGETGRALSTIVQEVQEINTHVSAIAESAREQSLGLKEINTAVNSIDQGTQQNAAMVEQSTAASHSLAQEAVALNELMTQFKIVDGYQSQYKPVTKGPAVATDRAKSVDSPARKLGRKLASAFGGGSSAAAVAQSHESWEEF</sequence>
<keyword evidence="9" id="KW-1185">Reference proteome</keyword>
<feature type="domain" description="HAMP" evidence="7">
    <location>
        <begin position="293"/>
        <end position="345"/>
    </location>
</feature>
<evidence type="ECO:0000313" key="9">
    <source>
        <dbReference type="Proteomes" id="UP000268192"/>
    </source>
</evidence>
<keyword evidence="5" id="KW-0812">Transmembrane</keyword>
<dbReference type="KEGG" id="abaw:D5400_03590"/>
<evidence type="ECO:0000259" key="6">
    <source>
        <dbReference type="PROSITE" id="PS50111"/>
    </source>
</evidence>
<dbReference type="SMART" id="SM00283">
    <property type="entry name" value="MA"/>
    <property type="match status" value="1"/>
</dbReference>
<evidence type="ECO:0000256" key="5">
    <source>
        <dbReference type="SAM" id="Phobius"/>
    </source>
</evidence>
<dbReference type="Proteomes" id="UP000268192">
    <property type="component" value="Chromosome"/>
</dbReference>
<dbReference type="PANTHER" id="PTHR43531:SF11">
    <property type="entry name" value="METHYL-ACCEPTING CHEMOTAXIS PROTEIN 3"/>
    <property type="match status" value="1"/>
</dbReference>
<dbReference type="Pfam" id="PF00015">
    <property type="entry name" value="MCPsignal"/>
    <property type="match status" value="1"/>
</dbReference>
<keyword evidence="4" id="KW-0807">Transducer</keyword>
<dbReference type="GO" id="GO:0006935">
    <property type="term" value="P:chemotaxis"/>
    <property type="evidence" value="ECO:0007669"/>
    <property type="project" value="UniProtKB-KW"/>
</dbReference>
<dbReference type="RefSeq" id="WP_126007721.1">
    <property type="nucleotide sequence ID" value="NZ_CP032509.1"/>
</dbReference>
<keyword evidence="5" id="KW-1133">Transmembrane helix</keyword>
<name>A0A3Q8XNR4_9HYPH</name>
<protein>
    <submittedName>
        <fullName evidence="8">Methyl-accepting chemotaxis protein</fullName>
    </submittedName>
</protein>
<evidence type="ECO:0000313" key="8">
    <source>
        <dbReference type="EMBL" id="AZN70478.1"/>
    </source>
</evidence>
<dbReference type="InterPro" id="IPR004089">
    <property type="entry name" value="MCPsignal_dom"/>
</dbReference>
<proteinExistence type="inferred from homology"/>
<dbReference type="PROSITE" id="PS50885">
    <property type="entry name" value="HAMP"/>
    <property type="match status" value="2"/>
</dbReference>
<keyword evidence="5" id="KW-0472">Membrane</keyword>
<dbReference type="SUPFAM" id="SSF158472">
    <property type="entry name" value="HAMP domain-like"/>
    <property type="match status" value="1"/>
</dbReference>
<dbReference type="AlphaFoldDB" id="A0A3Q8XNR4"/>
<organism evidence="8 9">
    <name type="scientific">Georhizobium profundi</name>
    <dbReference type="NCBI Taxonomy" id="2341112"/>
    <lineage>
        <taxon>Bacteria</taxon>
        <taxon>Pseudomonadati</taxon>
        <taxon>Pseudomonadota</taxon>
        <taxon>Alphaproteobacteria</taxon>
        <taxon>Hyphomicrobiales</taxon>
        <taxon>Rhizobiaceae</taxon>
        <taxon>Georhizobium</taxon>
    </lineage>
</organism>
<dbReference type="Gene3D" id="1.10.287.950">
    <property type="entry name" value="Methyl-accepting chemotaxis protein"/>
    <property type="match status" value="1"/>
</dbReference>
<feature type="transmembrane region" description="Helical" evidence="5">
    <location>
        <begin position="187"/>
        <end position="215"/>
    </location>
</feature>
<evidence type="ECO:0000256" key="2">
    <source>
        <dbReference type="ARBA" id="ARBA00022500"/>
    </source>
</evidence>
<dbReference type="InterPro" id="IPR051310">
    <property type="entry name" value="MCP_chemotaxis"/>
</dbReference>
<dbReference type="GO" id="GO:0016020">
    <property type="term" value="C:membrane"/>
    <property type="evidence" value="ECO:0007669"/>
    <property type="project" value="UniProtKB-SubCell"/>
</dbReference>
<dbReference type="SMART" id="SM00304">
    <property type="entry name" value="HAMP"/>
    <property type="match status" value="2"/>
</dbReference>
<dbReference type="Gene3D" id="1.10.8.500">
    <property type="entry name" value="HAMP domain in histidine kinase"/>
    <property type="match status" value="1"/>
</dbReference>
<dbReference type="OrthoDB" id="3378718at2"/>
<dbReference type="CDD" id="cd11386">
    <property type="entry name" value="MCP_signal"/>
    <property type="match status" value="1"/>
</dbReference>
<dbReference type="InterPro" id="IPR003660">
    <property type="entry name" value="HAMP_dom"/>
</dbReference>
<reference evidence="8 9" key="1">
    <citation type="submission" date="2018-09" db="EMBL/GenBank/DDBJ databases">
        <title>Marinorhizobium profundi gen. nov., sp. nov., isolated from a deep-sea sediment sample from the New Britain Trench and proposal of Marinorhizobiaceae fam. nov. in the order Rhizobiales of the class Alphaproteobacteria.</title>
        <authorList>
            <person name="Cao J."/>
        </authorList>
    </citation>
    <scope>NUCLEOTIDE SEQUENCE [LARGE SCALE GENOMIC DNA]</scope>
    <source>
        <strain evidence="8 9">WS11</strain>
    </source>
</reference>
<feature type="domain" description="HAMP" evidence="7">
    <location>
        <begin position="212"/>
        <end position="265"/>
    </location>
</feature>
<dbReference type="GO" id="GO:0007165">
    <property type="term" value="P:signal transduction"/>
    <property type="evidence" value="ECO:0007669"/>
    <property type="project" value="UniProtKB-KW"/>
</dbReference>
<keyword evidence="2" id="KW-0145">Chemotaxis</keyword>
<dbReference type="PANTHER" id="PTHR43531">
    <property type="entry name" value="PROTEIN ICFG"/>
    <property type="match status" value="1"/>
</dbReference>
<dbReference type="PROSITE" id="PS50111">
    <property type="entry name" value="CHEMOTAXIS_TRANSDUC_2"/>
    <property type="match status" value="1"/>
</dbReference>
<accession>A0A3Q8XNR4</accession>
<dbReference type="CDD" id="cd06225">
    <property type="entry name" value="HAMP"/>
    <property type="match status" value="1"/>
</dbReference>
<gene>
    <name evidence="8" type="ORF">D5400_03590</name>
</gene>
<evidence type="ECO:0000259" key="7">
    <source>
        <dbReference type="PROSITE" id="PS50885"/>
    </source>
</evidence>
<dbReference type="FunFam" id="1.10.287.950:FF:000001">
    <property type="entry name" value="Methyl-accepting chemotaxis sensory transducer"/>
    <property type="match status" value="1"/>
</dbReference>
<evidence type="ECO:0000256" key="4">
    <source>
        <dbReference type="PROSITE-ProRule" id="PRU00284"/>
    </source>
</evidence>